<evidence type="ECO:0000313" key="3">
    <source>
        <dbReference type="Proteomes" id="UP000240912"/>
    </source>
</evidence>
<feature type="transmembrane region" description="Helical" evidence="1">
    <location>
        <begin position="116"/>
        <end position="136"/>
    </location>
</feature>
<dbReference type="Proteomes" id="UP000240912">
    <property type="component" value="Unassembled WGS sequence"/>
</dbReference>
<accession>A0A2T3HJL8</accession>
<keyword evidence="1" id="KW-0812">Transmembrane</keyword>
<dbReference type="InterPro" id="IPR013879">
    <property type="entry name" value="DUF1761"/>
</dbReference>
<comment type="caution">
    <text evidence="2">The sequence shown here is derived from an EMBL/GenBank/DDBJ whole genome shotgun (WGS) entry which is preliminary data.</text>
</comment>
<proteinExistence type="predicted"/>
<feature type="transmembrane region" description="Helical" evidence="1">
    <location>
        <begin position="52"/>
        <end position="71"/>
    </location>
</feature>
<dbReference type="Pfam" id="PF08570">
    <property type="entry name" value="DUF1761"/>
    <property type="match status" value="1"/>
</dbReference>
<keyword evidence="1" id="KW-0472">Membrane</keyword>
<dbReference type="AlphaFoldDB" id="A0A2T3HJL8"/>
<gene>
    <name evidence="2" type="ORF">C7T94_07895</name>
</gene>
<dbReference type="EMBL" id="PYLS01000005">
    <property type="protein sequence ID" value="PST82581.1"/>
    <property type="molecule type" value="Genomic_DNA"/>
</dbReference>
<protein>
    <submittedName>
        <fullName evidence="2">DUF1761 domain-containing protein</fullName>
    </submittedName>
</protein>
<keyword evidence="3" id="KW-1185">Reference proteome</keyword>
<evidence type="ECO:0000256" key="1">
    <source>
        <dbReference type="SAM" id="Phobius"/>
    </source>
</evidence>
<reference evidence="2 3" key="1">
    <citation type="submission" date="2018-03" db="EMBL/GenBank/DDBJ databases">
        <authorList>
            <person name="Keele B.F."/>
        </authorList>
    </citation>
    <scope>NUCLEOTIDE SEQUENCE [LARGE SCALE GENOMIC DNA]</scope>
    <source>
        <strain evidence="2 3">YL28-9</strain>
    </source>
</reference>
<feature type="transmembrane region" description="Helical" evidence="1">
    <location>
        <begin position="83"/>
        <end position="104"/>
    </location>
</feature>
<name>A0A2T3HJL8_9SPHI</name>
<dbReference type="RefSeq" id="WP_107214840.1">
    <property type="nucleotide sequence ID" value="NZ_KZ686269.1"/>
</dbReference>
<evidence type="ECO:0000313" key="2">
    <source>
        <dbReference type="EMBL" id="PST82581.1"/>
    </source>
</evidence>
<feature type="transmembrane region" description="Helical" evidence="1">
    <location>
        <begin position="12"/>
        <end position="32"/>
    </location>
</feature>
<sequence>MVTQLTHLNWAGIGLAFFAYFVLGALWFTVLFNKSYRVSLGRPGETLPNSPIFILGPAICSFLITLASAILMELLNISDYADALLFTGIVGIGFLFANTVNIAINPNMPRPLHYGMISGAYHLVGIGLANTILVAMQS</sequence>
<organism evidence="2 3">
    <name type="scientific">Pedobacter yulinensis</name>
    <dbReference type="NCBI Taxonomy" id="2126353"/>
    <lineage>
        <taxon>Bacteria</taxon>
        <taxon>Pseudomonadati</taxon>
        <taxon>Bacteroidota</taxon>
        <taxon>Sphingobacteriia</taxon>
        <taxon>Sphingobacteriales</taxon>
        <taxon>Sphingobacteriaceae</taxon>
        <taxon>Pedobacter</taxon>
    </lineage>
</organism>
<dbReference type="OrthoDB" id="2623652at2"/>
<keyword evidence="1" id="KW-1133">Transmembrane helix</keyword>